<protein>
    <submittedName>
        <fullName evidence="1">Uncharacterized protein</fullName>
    </submittedName>
</protein>
<sequence length="99" mass="11795">MRFSYGRQNAGEAEKLFAGHYVDQCVLFLQQAEATEFCIWLSVIWIDMQLYSSVWGKRTHWSFYFYKLGRWFEKIKIIKGKDPVLTAKFSNGEKENLNR</sequence>
<keyword evidence="2" id="KW-1185">Reference proteome</keyword>
<evidence type="ECO:0000313" key="1">
    <source>
        <dbReference type="EMBL" id="KON90044.1"/>
    </source>
</evidence>
<dbReference type="PATRIC" id="fig|1459.3.peg.5877"/>
<comment type="caution">
    <text evidence="1">The sequence shown here is derived from an EMBL/GenBank/DDBJ whole genome shotgun (WGS) entry which is preliminary data.</text>
</comment>
<accession>A0A0M0GJL8</accession>
<evidence type="ECO:0000313" key="2">
    <source>
        <dbReference type="Proteomes" id="UP000037109"/>
    </source>
</evidence>
<gene>
    <name evidence="1" type="ORF">AF332_26705</name>
</gene>
<dbReference type="AlphaFoldDB" id="A0A0M0GJL8"/>
<dbReference type="EMBL" id="LGUF01000007">
    <property type="protein sequence ID" value="KON90044.1"/>
    <property type="molecule type" value="Genomic_DNA"/>
</dbReference>
<dbReference type="Proteomes" id="UP000037109">
    <property type="component" value="Unassembled WGS sequence"/>
</dbReference>
<dbReference type="STRING" id="1459.AF332_26705"/>
<organism evidence="1 2">
    <name type="scientific">Sporosarcina globispora</name>
    <name type="common">Bacillus globisporus</name>
    <dbReference type="NCBI Taxonomy" id="1459"/>
    <lineage>
        <taxon>Bacteria</taxon>
        <taxon>Bacillati</taxon>
        <taxon>Bacillota</taxon>
        <taxon>Bacilli</taxon>
        <taxon>Bacillales</taxon>
        <taxon>Caryophanaceae</taxon>
        <taxon>Sporosarcina</taxon>
    </lineage>
</organism>
<name>A0A0M0GJL8_SPOGL</name>
<reference evidence="2" key="1">
    <citation type="submission" date="2015-07" db="EMBL/GenBank/DDBJ databases">
        <title>Fjat-10036 dsm4.</title>
        <authorList>
            <person name="Liu B."/>
            <person name="Wang J."/>
            <person name="Zhu Y."/>
            <person name="Liu G."/>
            <person name="Chen Q."/>
            <person name="Chen Z."/>
            <person name="Lan J."/>
            <person name="Che J."/>
            <person name="Ge C."/>
            <person name="Shi H."/>
            <person name="Pan Z."/>
            <person name="Liu X."/>
        </authorList>
    </citation>
    <scope>NUCLEOTIDE SEQUENCE [LARGE SCALE GENOMIC DNA]</scope>
    <source>
        <strain evidence="2">DSM 4</strain>
    </source>
</reference>
<proteinExistence type="predicted"/>